<reference evidence="1" key="1">
    <citation type="submission" date="2014-09" db="EMBL/GenBank/DDBJ databases">
        <authorList>
            <person name="Magalhaes I.L.F."/>
            <person name="Oliveira U."/>
            <person name="Santos F.R."/>
            <person name="Vidigal T.H.D.A."/>
            <person name="Brescovit A.D."/>
            <person name="Santos A.J."/>
        </authorList>
    </citation>
    <scope>NUCLEOTIDE SEQUENCE</scope>
    <source>
        <tissue evidence="1">Shoot tissue taken approximately 20 cm above the soil surface</tissue>
    </source>
</reference>
<proteinExistence type="predicted"/>
<reference evidence="1" key="2">
    <citation type="journal article" date="2015" name="Data Brief">
        <title>Shoot transcriptome of the giant reed, Arundo donax.</title>
        <authorList>
            <person name="Barrero R.A."/>
            <person name="Guerrero F.D."/>
            <person name="Moolhuijzen P."/>
            <person name="Goolsby J.A."/>
            <person name="Tidwell J."/>
            <person name="Bellgard S.E."/>
            <person name="Bellgard M.I."/>
        </authorList>
    </citation>
    <scope>NUCLEOTIDE SEQUENCE</scope>
    <source>
        <tissue evidence="1">Shoot tissue taken approximately 20 cm above the soil surface</tissue>
    </source>
</reference>
<sequence length="85" mass="9478">MFIIPSEVWTTNTSSGSAKSLILLDLEKQKKRKLLAVKLKLCTSLCLKLVCLRISSWSLFISLYKCLLPQAGGYILILLAISSNF</sequence>
<organism evidence="1">
    <name type="scientific">Arundo donax</name>
    <name type="common">Giant reed</name>
    <name type="synonym">Donax arundinaceus</name>
    <dbReference type="NCBI Taxonomy" id="35708"/>
    <lineage>
        <taxon>Eukaryota</taxon>
        <taxon>Viridiplantae</taxon>
        <taxon>Streptophyta</taxon>
        <taxon>Embryophyta</taxon>
        <taxon>Tracheophyta</taxon>
        <taxon>Spermatophyta</taxon>
        <taxon>Magnoliopsida</taxon>
        <taxon>Liliopsida</taxon>
        <taxon>Poales</taxon>
        <taxon>Poaceae</taxon>
        <taxon>PACMAD clade</taxon>
        <taxon>Arundinoideae</taxon>
        <taxon>Arundineae</taxon>
        <taxon>Arundo</taxon>
    </lineage>
</organism>
<evidence type="ECO:0000313" key="1">
    <source>
        <dbReference type="EMBL" id="JAD34486.1"/>
    </source>
</evidence>
<accession>A0A0A8Z6Q7</accession>
<protein>
    <submittedName>
        <fullName evidence="1">Uncharacterized protein</fullName>
    </submittedName>
</protein>
<dbReference type="AlphaFoldDB" id="A0A0A8Z6Q7"/>
<name>A0A0A8Z6Q7_ARUDO</name>
<dbReference type="EMBL" id="GBRH01263409">
    <property type="protein sequence ID" value="JAD34486.1"/>
    <property type="molecule type" value="Transcribed_RNA"/>
</dbReference>